<evidence type="ECO:0000256" key="2">
    <source>
        <dbReference type="ARBA" id="ARBA00022670"/>
    </source>
</evidence>
<dbReference type="EMBL" id="DVIT01000021">
    <property type="protein sequence ID" value="HIS46961.1"/>
    <property type="molecule type" value="Genomic_DNA"/>
</dbReference>
<evidence type="ECO:0000256" key="5">
    <source>
        <dbReference type="ARBA" id="ARBA00022833"/>
    </source>
</evidence>
<keyword evidence="6" id="KW-0224">Dipeptidase</keyword>
<keyword evidence="10" id="KW-0472">Membrane</keyword>
<accession>A0A9D1F3W2</accession>
<keyword evidence="4" id="KW-0378">Hydrolase</keyword>
<evidence type="ECO:0000256" key="8">
    <source>
        <dbReference type="ARBA" id="ARBA00023316"/>
    </source>
</evidence>
<evidence type="ECO:0000256" key="4">
    <source>
        <dbReference type="ARBA" id="ARBA00022801"/>
    </source>
</evidence>
<keyword evidence="10" id="KW-1133">Transmembrane helix</keyword>
<evidence type="ECO:0000313" key="12">
    <source>
        <dbReference type="EMBL" id="HIS46961.1"/>
    </source>
</evidence>
<dbReference type="SMART" id="SM00287">
    <property type="entry name" value="SH3b"/>
    <property type="match status" value="1"/>
</dbReference>
<protein>
    <submittedName>
        <fullName evidence="12">SH3 domain-containing protein</fullName>
    </submittedName>
</protein>
<dbReference type="GO" id="GO:0160237">
    <property type="term" value="F:D-Ala-D-Ala dipeptidase activity"/>
    <property type="evidence" value="ECO:0007669"/>
    <property type="project" value="UniProtKB-EC"/>
</dbReference>
<dbReference type="InterPro" id="IPR003646">
    <property type="entry name" value="SH3-like_bac-type"/>
</dbReference>
<gene>
    <name evidence="12" type="ORF">IAB46_05275</name>
</gene>
<reference evidence="12" key="1">
    <citation type="submission" date="2020-10" db="EMBL/GenBank/DDBJ databases">
        <authorList>
            <person name="Gilroy R."/>
        </authorList>
    </citation>
    <scope>NUCLEOTIDE SEQUENCE</scope>
    <source>
        <strain evidence="12">CHK178-757</strain>
    </source>
</reference>
<feature type="compositionally biased region" description="Low complexity" evidence="9">
    <location>
        <begin position="72"/>
        <end position="87"/>
    </location>
</feature>
<evidence type="ECO:0000313" key="13">
    <source>
        <dbReference type="Proteomes" id="UP000823927"/>
    </source>
</evidence>
<feature type="transmembrane region" description="Helical" evidence="10">
    <location>
        <begin position="7"/>
        <end position="30"/>
    </location>
</feature>
<evidence type="ECO:0000256" key="9">
    <source>
        <dbReference type="SAM" id="MobiDB-lite"/>
    </source>
</evidence>
<reference evidence="12" key="2">
    <citation type="journal article" date="2021" name="PeerJ">
        <title>Extensive microbial diversity within the chicken gut microbiome revealed by metagenomics and culture.</title>
        <authorList>
            <person name="Gilroy R."/>
            <person name="Ravi A."/>
            <person name="Getino M."/>
            <person name="Pursley I."/>
            <person name="Horton D.L."/>
            <person name="Alikhan N.F."/>
            <person name="Baker D."/>
            <person name="Gharbi K."/>
            <person name="Hall N."/>
            <person name="Watson M."/>
            <person name="Adriaenssens E.M."/>
            <person name="Foster-Nyarko E."/>
            <person name="Jarju S."/>
            <person name="Secka A."/>
            <person name="Antonio M."/>
            <person name="Oren A."/>
            <person name="Chaudhuri R.R."/>
            <person name="La Ragione R."/>
            <person name="Hildebrand F."/>
            <person name="Pallen M.J."/>
        </authorList>
    </citation>
    <scope>NUCLEOTIDE SEQUENCE</scope>
    <source>
        <strain evidence="12">CHK178-757</strain>
    </source>
</reference>
<dbReference type="Gene3D" id="2.30.30.40">
    <property type="entry name" value="SH3 Domains"/>
    <property type="match status" value="1"/>
</dbReference>
<evidence type="ECO:0000256" key="3">
    <source>
        <dbReference type="ARBA" id="ARBA00022723"/>
    </source>
</evidence>
<dbReference type="Proteomes" id="UP000823927">
    <property type="component" value="Unassembled WGS sequence"/>
</dbReference>
<keyword evidence="2" id="KW-0645">Protease</keyword>
<evidence type="ECO:0000259" key="11">
    <source>
        <dbReference type="SMART" id="SM00287"/>
    </source>
</evidence>
<dbReference type="Pfam" id="PF08239">
    <property type="entry name" value="SH3_3"/>
    <property type="match status" value="1"/>
</dbReference>
<evidence type="ECO:0000256" key="10">
    <source>
        <dbReference type="SAM" id="Phobius"/>
    </source>
</evidence>
<organism evidence="12 13">
    <name type="scientific">Candidatus Scybalocola faecigallinarum</name>
    <dbReference type="NCBI Taxonomy" id="2840941"/>
    <lineage>
        <taxon>Bacteria</taxon>
        <taxon>Bacillati</taxon>
        <taxon>Bacillota</taxon>
        <taxon>Clostridia</taxon>
        <taxon>Lachnospirales</taxon>
        <taxon>Lachnospiraceae</taxon>
        <taxon>Lachnospiraceae incertae sedis</taxon>
        <taxon>Candidatus Scybalocola (ex Gilroy et al. 2021)</taxon>
    </lineage>
</organism>
<feature type="domain" description="SH3b" evidence="11">
    <location>
        <begin position="112"/>
        <end position="174"/>
    </location>
</feature>
<keyword evidence="5" id="KW-0862">Zinc</keyword>
<sequence>MKRKKKGIYIFIITLIFVIFLGVIAAVLLFRGSLGNIFQPESLWDEDTEQSTGDIPEIEDTESETVDTALPESESTASESETQASTEAETETETLQYVNYLEESGVLELPVSGASGYAAIKLNLREKPDTNSALIKELAPGTGFTILSEEGDWWNVEADGTTGWVYHKYCMINLPDVVPSIVYDDTNSYASIFRSSGKDIPEITGQQLYNVYTYNERLGYDEYIMPVLYGMAKKICAAQQKALSEGNTLVIYETYRPYEVQKQVVTQLTALTKTDEQVNAGINTEPWSMEWFINTNVSNHQKGYAMDVSLAKVDAREVKMSGIYGYEDVTEYTLHTMPTAMHELSNAAVSMSQPVSSKDAEAWKSVEPAETMNTEALLLRQYCTDAGLTPLASEWWHFNDLDCAGDIDGQNPAGQFYIESCYSRVAQ</sequence>
<keyword evidence="7" id="KW-0482">Metalloprotease</keyword>
<dbReference type="GO" id="GO:0006508">
    <property type="term" value="P:proteolysis"/>
    <property type="evidence" value="ECO:0007669"/>
    <property type="project" value="UniProtKB-KW"/>
</dbReference>
<name>A0A9D1F3W2_9FIRM</name>
<feature type="compositionally biased region" description="Acidic residues" evidence="9">
    <location>
        <begin position="56"/>
        <end position="65"/>
    </location>
</feature>
<dbReference type="Gene3D" id="3.30.1380.10">
    <property type="match status" value="1"/>
</dbReference>
<dbReference type="InterPro" id="IPR000755">
    <property type="entry name" value="A_A_dipeptidase"/>
</dbReference>
<comment type="catalytic activity">
    <reaction evidence="1">
        <text>D-alanyl-D-alanine + H2O = 2 D-alanine</text>
        <dbReference type="Rhea" id="RHEA:20661"/>
        <dbReference type="ChEBI" id="CHEBI:15377"/>
        <dbReference type="ChEBI" id="CHEBI:57416"/>
        <dbReference type="ChEBI" id="CHEBI:57822"/>
        <dbReference type="EC" id="3.4.13.22"/>
    </reaction>
</comment>
<evidence type="ECO:0000256" key="6">
    <source>
        <dbReference type="ARBA" id="ARBA00022997"/>
    </source>
</evidence>
<dbReference type="GO" id="GO:0008237">
    <property type="term" value="F:metallopeptidase activity"/>
    <property type="evidence" value="ECO:0007669"/>
    <property type="project" value="UniProtKB-KW"/>
</dbReference>
<proteinExistence type="predicted"/>
<evidence type="ECO:0000256" key="1">
    <source>
        <dbReference type="ARBA" id="ARBA00001362"/>
    </source>
</evidence>
<evidence type="ECO:0000256" key="7">
    <source>
        <dbReference type="ARBA" id="ARBA00023049"/>
    </source>
</evidence>
<dbReference type="Pfam" id="PF01427">
    <property type="entry name" value="Peptidase_M15"/>
    <property type="match status" value="1"/>
</dbReference>
<keyword evidence="8" id="KW-0961">Cell wall biogenesis/degradation</keyword>
<dbReference type="GO" id="GO:0071555">
    <property type="term" value="P:cell wall organization"/>
    <property type="evidence" value="ECO:0007669"/>
    <property type="project" value="UniProtKB-KW"/>
</dbReference>
<keyword evidence="3" id="KW-0479">Metal-binding</keyword>
<dbReference type="InterPro" id="IPR009045">
    <property type="entry name" value="Zn_M74/Hedgehog-like"/>
</dbReference>
<feature type="region of interest" description="Disordered" evidence="9">
    <location>
        <begin position="45"/>
        <end position="92"/>
    </location>
</feature>
<dbReference type="GO" id="GO:0046872">
    <property type="term" value="F:metal ion binding"/>
    <property type="evidence" value="ECO:0007669"/>
    <property type="project" value="UniProtKB-KW"/>
</dbReference>
<dbReference type="PANTHER" id="PTHR43126">
    <property type="entry name" value="D-ALANYL-D-ALANINE DIPEPTIDASE"/>
    <property type="match status" value="1"/>
</dbReference>
<dbReference type="AlphaFoldDB" id="A0A9D1F3W2"/>
<comment type="caution">
    <text evidence="12">The sequence shown here is derived from an EMBL/GenBank/DDBJ whole genome shotgun (WGS) entry which is preliminary data.</text>
</comment>
<dbReference type="SUPFAM" id="SSF55166">
    <property type="entry name" value="Hedgehog/DD-peptidase"/>
    <property type="match status" value="1"/>
</dbReference>
<keyword evidence="10" id="KW-0812">Transmembrane</keyword>